<reference evidence="11 12" key="1">
    <citation type="submission" date="2014-09" db="EMBL/GenBank/DDBJ databases">
        <authorList>
            <person name="Hornung B.V."/>
        </authorList>
    </citation>
    <scope>NUCLEOTIDE SEQUENCE [LARGE SCALE GENOMIC DNA]</scope>
    <source>
        <strain evidence="11 12">FRIFI</strain>
    </source>
</reference>
<keyword evidence="3" id="KW-0050">Antiport</keyword>
<keyword evidence="12" id="KW-1185">Reference proteome</keyword>
<comment type="subcellular location">
    <subcellularLocation>
        <location evidence="1">Cell membrane</location>
        <topology evidence="1">Multi-pass membrane protein</topology>
    </subcellularLocation>
</comment>
<proteinExistence type="inferred from homology"/>
<dbReference type="InterPro" id="IPR018461">
    <property type="entry name" value="Na/H_Antiport_NhaC-like_C"/>
</dbReference>
<evidence type="ECO:0000256" key="6">
    <source>
        <dbReference type="ARBA" id="ARBA00022989"/>
    </source>
</evidence>
<feature type="transmembrane region" description="Helical" evidence="9">
    <location>
        <begin position="241"/>
        <end position="263"/>
    </location>
</feature>
<keyword evidence="2" id="KW-0813">Transport</keyword>
<dbReference type="GO" id="GO:0005886">
    <property type="term" value="C:plasma membrane"/>
    <property type="evidence" value="ECO:0007669"/>
    <property type="project" value="UniProtKB-SubCell"/>
</dbReference>
<dbReference type="NCBIfam" id="TIGR00931">
    <property type="entry name" value="antiport_nhaC"/>
    <property type="match status" value="1"/>
</dbReference>
<protein>
    <submittedName>
        <fullName evidence="11">Na(+)/H(+) antiporter NhaC</fullName>
    </submittedName>
</protein>
<name>A0A2P2BRK3_9FIRM</name>
<evidence type="ECO:0000313" key="12">
    <source>
        <dbReference type="Proteomes" id="UP000245695"/>
    </source>
</evidence>
<gene>
    <name evidence="11" type="ORF">FRIFI_1481</name>
</gene>
<organism evidence="11 12">
    <name type="scientific">Romboutsia hominis</name>
    <dbReference type="NCBI Taxonomy" id="1507512"/>
    <lineage>
        <taxon>Bacteria</taxon>
        <taxon>Bacillati</taxon>
        <taxon>Bacillota</taxon>
        <taxon>Clostridia</taxon>
        <taxon>Peptostreptococcales</taxon>
        <taxon>Peptostreptococcaceae</taxon>
        <taxon>Romboutsia</taxon>
    </lineage>
</organism>
<feature type="transmembrane region" description="Helical" evidence="9">
    <location>
        <begin position="12"/>
        <end position="32"/>
    </location>
</feature>
<comment type="similarity">
    <text evidence="8">Belongs to the NhaC Na(+)/H(+) (TC 2.A.35) antiporter family.</text>
</comment>
<feature type="transmembrane region" description="Helical" evidence="9">
    <location>
        <begin position="108"/>
        <end position="129"/>
    </location>
</feature>
<evidence type="ECO:0000256" key="4">
    <source>
        <dbReference type="ARBA" id="ARBA00022475"/>
    </source>
</evidence>
<feature type="transmembrane region" description="Helical" evidence="9">
    <location>
        <begin position="317"/>
        <end position="335"/>
    </location>
</feature>
<sequence length="480" mass="51199">MKAKPKTQRKATLIESIIPLILLVIVLAYSLIKLDADPHIPLIIGSLVVGCVGIFRLGFSWKELEVTILETIKMAMQAILILMIVGTLIGTWILSGTVPSMIYWGLEILSPAIFLPATTIICAIVSLATGSSWTTAGTVGIALIGIGQGLGMPAPLVAGAIISGAYFGDKMSPLSDTTNLAPAMAGSELFEHIKHMIYTTGPALIIALILYGIIGMKYAGKELDMANIELIRSTLSDSYNTLSPILFIPPILVIILVICKVPAIPGLLIGTLLGGIFAYFCQGSNLTDIVGAAHYGYVSETGVADVDALLSRGGLDSMMWTVSLILCALSLGGLLEKTGMLEALSSALLRFAKGSFGLVLATIVSCIGVNLATGDQYLSIVLPGRMYKNEFRKRGYHPKNLSRALEDSGTLTSPLIPWNTCGAYMWVTLGIHPFAYLPFAFLNLINPIISLIYAATGITIEKLPPEEMGKVKEEIEKGIL</sequence>
<feature type="domain" description="Na+/H+ antiporter NhaC-like C-terminal" evidence="10">
    <location>
        <begin position="164"/>
        <end position="458"/>
    </location>
</feature>
<keyword evidence="4" id="KW-1003">Cell membrane</keyword>
<feature type="transmembrane region" description="Helical" evidence="9">
    <location>
        <begin position="38"/>
        <end position="59"/>
    </location>
</feature>
<evidence type="ECO:0000313" key="11">
    <source>
        <dbReference type="EMBL" id="CEI73015.1"/>
    </source>
</evidence>
<dbReference type="AlphaFoldDB" id="A0A2P2BRK3"/>
<evidence type="ECO:0000256" key="2">
    <source>
        <dbReference type="ARBA" id="ARBA00022448"/>
    </source>
</evidence>
<dbReference type="PANTHER" id="PTHR33451">
    <property type="entry name" value="MALATE-2H(+)/NA(+)-LACTATE ANTIPORTER"/>
    <property type="match status" value="1"/>
</dbReference>
<dbReference type="GO" id="GO:0015297">
    <property type="term" value="F:antiporter activity"/>
    <property type="evidence" value="ECO:0007669"/>
    <property type="project" value="UniProtKB-KW"/>
</dbReference>
<keyword evidence="6 9" id="KW-1133">Transmembrane helix</keyword>
<evidence type="ECO:0000256" key="8">
    <source>
        <dbReference type="ARBA" id="ARBA00038435"/>
    </source>
</evidence>
<feature type="transmembrane region" description="Helical" evidence="9">
    <location>
        <begin position="196"/>
        <end position="220"/>
    </location>
</feature>
<keyword evidence="5 9" id="KW-0812">Transmembrane</keyword>
<dbReference type="Proteomes" id="UP000245695">
    <property type="component" value="Chromosome 1"/>
</dbReference>
<feature type="transmembrane region" description="Helical" evidence="9">
    <location>
        <begin position="141"/>
        <end position="167"/>
    </location>
</feature>
<keyword evidence="7 9" id="KW-0472">Membrane</keyword>
<evidence type="ECO:0000259" key="10">
    <source>
        <dbReference type="Pfam" id="PF03553"/>
    </source>
</evidence>
<feature type="transmembrane region" description="Helical" evidence="9">
    <location>
        <begin position="434"/>
        <end position="460"/>
    </location>
</feature>
<accession>A0A2P2BRK3</accession>
<dbReference type="InterPro" id="IPR004770">
    <property type="entry name" value="Na/H_antiport_NhaC"/>
</dbReference>
<dbReference type="RefSeq" id="WP_092925681.1">
    <property type="nucleotide sequence ID" value="NZ_FJTZ01000012.1"/>
</dbReference>
<dbReference type="Pfam" id="PF03553">
    <property type="entry name" value="Na_H_antiporter"/>
    <property type="match status" value="1"/>
</dbReference>
<dbReference type="PANTHER" id="PTHR33451:SF3">
    <property type="entry name" value="MALATE-2H(+)_NA(+)-LACTATE ANTIPORTER"/>
    <property type="match status" value="1"/>
</dbReference>
<evidence type="ECO:0000256" key="5">
    <source>
        <dbReference type="ARBA" id="ARBA00022692"/>
    </source>
</evidence>
<dbReference type="KEGG" id="rhom:FRIFI_1481"/>
<feature type="transmembrane region" description="Helical" evidence="9">
    <location>
        <begin position="79"/>
        <end position="102"/>
    </location>
</feature>
<evidence type="ECO:0000256" key="7">
    <source>
        <dbReference type="ARBA" id="ARBA00023136"/>
    </source>
</evidence>
<dbReference type="InterPro" id="IPR052180">
    <property type="entry name" value="NhaC_Na-H+_Antiporter"/>
</dbReference>
<dbReference type="EMBL" id="LN650648">
    <property type="protein sequence ID" value="CEI73015.1"/>
    <property type="molecule type" value="Genomic_DNA"/>
</dbReference>
<evidence type="ECO:0000256" key="9">
    <source>
        <dbReference type="SAM" id="Phobius"/>
    </source>
</evidence>
<evidence type="ECO:0000256" key="3">
    <source>
        <dbReference type="ARBA" id="ARBA00022449"/>
    </source>
</evidence>
<evidence type="ECO:0000256" key="1">
    <source>
        <dbReference type="ARBA" id="ARBA00004651"/>
    </source>
</evidence>
<feature type="transmembrane region" description="Helical" evidence="9">
    <location>
        <begin position="356"/>
        <end position="373"/>
    </location>
</feature>